<evidence type="ECO:0000256" key="1">
    <source>
        <dbReference type="ARBA" id="ARBA00005771"/>
    </source>
</evidence>
<dbReference type="Gene3D" id="3.40.50.300">
    <property type="entry name" value="P-loop containing nucleotide triphosphate hydrolases"/>
    <property type="match status" value="2"/>
</dbReference>
<organism evidence="4 5">
    <name type="scientific">Corchorus olitorius</name>
    <dbReference type="NCBI Taxonomy" id="93759"/>
    <lineage>
        <taxon>Eukaryota</taxon>
        <taxon>Viridiplantae</taxon>
        <taxon>Streptophyta</taxon>
        <taxon>Embryophyta</taxon>
        <taxon>Tracheophyta</taxon>
        <taxon>Spermatophyta</taxon>
        <taxon>Magnoliopsida</taxon>
        <taxon>eudicotyledons</taxon>
        <taxon>Gunneridae</taxon>
        <taxon>Pentapetalae</taxon>
        <taxon>rosids</taxon>
        <taxon>malvids</taxon>
        <taxon>Malvales</taxon>
        <taxon>Malvaceae</taxon>
        <taxon>Grewioideae</taxon>
        <taxon>Apeibeae</taxon>
        <taxon>Corchorus</taxon>
    </lineage>
</organism>
<dbReference type="Proteomes" id="UP000187203">
    <property type="component" value="Unassembled WGS sequence"/>
</dbReference>
<dbReference type="Pfam" id="PF00685">
    <property type="entry name" value="Sulfotransfer_1"/>
    <property type="match status" value="2"/>
</dbReference>
<evidence type="ECO:0000256" key="2">
    <source>
        <dbReference type="ARBA" id="ARBA00022679"/>
    </source>
</evidence>
<comment type="similarity">
    <text evidence="1">Belongs to the sulfotransferase 1 family.</text>
</comment>
<sequence length="618" mass="71417">MEKSDLTGLSDLPKYLQEEEVSEEFKELISSLPTEKGWLLGNLYQYQGFWHPSRSLQKIVTCQNQFEARDSDIFLATLPKSGTTWLKAMVFALVNRTKYDPKSNQTQHPLVSNNPHELVRYLELEPRIDYNQVDTYPPPRLIATHLPFVSLPESVKKSGSKLVYLCRNPKDNFVSLSQFVNKSRTEEMGSNLLEETFDKFCRGVNICGPFWDHALGYWKQSLENPERVLFLKYEEMKEDPGNHLRKIAEFIGCPISKEEESFDLVDQILELCSFDHLSNLEVNRTGKLSSGHNNSSFFRRGEEEQLSKDCRELISSLPTQKDWLPGNLYQYQGFWLPSHYLQNILTCRNQFQPRQSDIFLVTLPKSGTTWLKAMVFALVNRTQYDPKSNQTQHPLVSNNPHELVPFLELEPRIDYNQIDSCPPPRLIATHLPLISLPESVKKSGCKIVYLCRNPKDTFVSLWHFTNKMRTEEMGSISIEETFESFCRGVNVCGPVWDHALGFWKESLENPERVLFLKYEELKEDPENHLRRIAEVIGCPISMEEESFDLVDQILELCSFDRLSNLEVNRIGKQPSGLNNSSFFRRGEVGDWKNHLTPQMALKLDEIIKEKLGDSGLAF</sequence>
<dbReference type="GO" id="GO:0008146">
    <property type="term" value="F:sulfotransferase activity"/>
    <property type="evidence" value="ECO:0007669"/>
    <property type="project" value="InterPro"/>
</dbReference>
<dbReference type="PANTHER" id="PTHR11783">
    <property type="entry name" value="SULFOTRANSFERASE SULT"/>
    <property type="match status" value="1"/>
</dbReference>
<protein>
    <recommendedName>
        <fullName evidence="3">Sulfotransferase domain-containing protein</fullName>
    </recommendedName>
</protein>
<proteinExistence type="inferred from homology"/>
<name>A0A1R3HPG0_9ROSI</name>
<feature type="domain" description="Sulfotransferase" evidence="3">
    <location>
        <begin position="356"/>
        <end position="615"/>
    </location>
</feature>
<dbReference type="EMBL" id="AWUE01019697">
    <property type="protein sequence ID" value="OMO72120.1"/>
    <property type="molecule type" value="Genomic_DNA"/>
</dbReference>
<evidence type="ECO:0000313" key="4">
    <source>
        <dbReference type="EMBL" id="OMO72120.1"/>
    </source>
</evidence>
<dbReference type="SUPFAM" id="SSF52540">
    <property type="entry name" value="P-loop containing nucleoside triphosphate hydrolases"/>
    <property type="match status" value="2"/>
</dbReference>
<keyword evidence="2" id="KW-0808">Transferase</keyword>
<dbReference type="OrthoDB" id="205623at2759"/>
<feature type="domain" description="Sulfotransferase" evidence="3">
    <location>
        <begin position="70"/>
        <end position="304"/>
    </location>
</feature>
<reference evidence="5" key="1">
    <citation type="submission" date="2013-09" db="EMBL/GenBank/DDBJ databases">
        <title>Corchorus olitorius genome sequencing.</title>
        <authorList>
            <person name="Alam M."/>
            <person name="Haque M.S."/>
            <person name="Islam M.S."/>
            <person name="Emdad E.M."/>
            <person name="Islam M.M."/>
            <person name="Ahmed B."/>
            <person name="Halim A."/>
            <person name="Hossen Q.M.M."/>
            <person name="Hossain M.Z."/>
            <person name="Ahmed R."/>
            <person name="Khan M.M."/>
            <person name="Islam R."/>
            <person name="Rashid M.M."/>
            <person name="Khan S.A."/>
            <person name="Rahman M.S."/>
            <person name="Alam M."/>
            <person name="Yahiya A.S."/>
            <person name="Khan M.S."/>
            <person name="Azam M.S."/>
            <person name="Haque T."/>
            <person name="Lashkar M.Z.H."/>
            <person name="Akhand A.I."/>
            <person name="Morshed G."/>
            <person name="Roy S."/>
            <person name="Uddin K.S."/>
            <person name="Rabeya T."/>
            <person name="Hossain A.S."/>
            <person name="Chowdhury A."/>
            <person name="Snigdha A.R."/>
            <person name="Mortoza M.S."/>
            <person name="Matin S.A."/>
            <person name="Hoque S.M.E."/>
            <person name="Islam M.K."/>
            <person name="Roy D.K."/>
            <person name="Haider R."/>
            <person name="Moosa M.M."/>
            <person name="Elias S.M."/>
            <person name="Hasan A.M."/>
            <person name="Jahan S."/>
            <person name="Shafiuddin M."/>
            <person name="Mahmood N."/>
            <person name="Shommy N.S."/>
        </authorList>
    </citation>
    <scope>NUCLEOTIDE SEQUENCE [LARGE SCALE GENOMIC DNA]</scope>
    <source>
        <strain evidence="5">cv. O-4</strain>
    </source>
</reference>
<gene>
    <name evidence="4" type="ORF">COLO4_27815</name>
</gene>
<evidence type="ECO:0000259" key="3">
    <source>
        <dbReference type="Pfam" id="PF00685"/>
    </source>
</evidence>
<accession>A0A1R3HPG0</accession>
<dbReference type="InterPro" id="IPR000863">
    <property type="entry name" value="Sulfotransferase_dom"/>
</dbReference>
<keyword evidence="5" id="KW-1185">Reference proteome</keyword>
<dbReference type="AlphaFoldDB" id="A0A1R3HPG0"/>
<comment type="caution">
    <text evidence="4">The sequence shown here is derived from an EMBL/GenBank/DDBJ whole genome shotgun (WGS) entry which is preliminary data.</text>
</comment>
<dbReference type="InterPro" id="IPR027417">
    <property type="entry name" value="P-loop_NTPase"/>
</dbReference>
<evidence type="ECO:0000313" key="5">
    <source>
        <dbReference type="Proteomes" id="UP000187203"/>
    </source>
</evidence>